<reference evidence="2" key="1">
    <citation type="submission" date="2020-05" db="EMBL/GenBank/DDBJ databases">
        <title>Mycena genomes resolve the evolution of fungal bioluminescence.</title>
        <authorList>
            <person name="Tsai I.J."/>
        </authorList>
    </citation>
    <scope>NUCLEOTIDE SEQUENCE</scope>
    <source>
        <strain evidence="2">160909Yilan</strain>
    </source>
</reference>
<evidence type="ECO:0000313" key="2">
    <source>
        <dbReference type="EMBL" id="KAF7371296.1"/>
    </source>
</evidence>
<accession>A0A8H6Z6M1</accession>
<dbReference type="GO" id="GO:0003677">
    <property type="term" value="F:DNA binding"/>
    <property type="evidence" value="ECO:0007669"/>
    <property type="project" value="UniProtKB-KW"/>
</dbReference>
<protein>
    <submittedName>
        <fullName evidence="2">DNA-binding protein</fullName>
    </submittedName>
</protein>
<evidence type="ECO:0000256" key="1">
    <source>
        <dbReference type="SAM" id="SignalP"/>
    </source>
</evidence>
<keyword evidence="2" id="KW-0238">DNA-binding</keyword>
<proteinExistence type="predicted"/>
<dbReference type="EMBL" id="JACAZH010000004">
    <property type="protein sequence ID" value="KAF7371296.1"/>
    <property type="molecule type" value="Genomic_DNA"/>
</dbReference>
<feature type="chain" id="PRO_5033986349" evidence="1">
    <location>
        <begin position="23"/>
        <end position="216"/>
    </location>
</feature>
<organism evidence="2 3">
    <name type="scientific">Mycena sanguinolenta</name>
    <dbReference type="NCBI Taxonomy" id="230812"/>
    <lineage>
        <taxon>Eukaryota</taxon>
        <taxon>Fungi</taxon>
        <taxon>Dikarya</taxon>
        <taxon>Basidiomycota</taxon>
        <taxon>Agaricomycotina</taxon>
        <taxon>Agaricomycetes</taxon>
        <taxon>Agaricomycetidae</taxon>
        <taxon>Agaricales</taxon>
        <taxon>Marasmiineae</taxon>
        <taxon>Mycenaceae</taxon>
        <taxon>Mycena</taxon>
    </lineage>
</organism>
<name>A0A8H6Z6M1_9AGAR</name>
<dbReference type="Proteomes" id="UP000623467">
    <property type="component" value="Unassembled WGS sequence"/>
</dbReference>
<dbReference type="OrthoDB" id="5422293at2759"/>
<dbReference type="AlphaFoldDB" id="A0A8H6Z6M1"/>
<feature type="signal peptide" evidence="1">
    <location>
        <begin position="1"/>
        <end position="22"/>
    </location>
</feature>
<gene>
    <name evidence="2" type="ORF">MSAN_00765500</name>
</gene>
<evidence type="ECO:0000313" key="3">
    <source>
        <dbReference type="Proteomes" id="UP000623467"/>
    </source>
</evidence>
<keyword evidence="3" id="KW-1185">Reference proteome</keyword>
<keyword evidence="1" id="KW-0732">Signal</keyword>
<comment type="caution">
    <text evidence="2">The sequence shown here is derived from an EMBL/GenBank/DDBJ whole genome shotgun (WGS) entry which is preliminary data.</text>
</comment>
<sequence length="216" mass="25167">MLGAVFDGLTLVVAVFRWIVDSYQDTPEPLPPSLRALVRNRKLVLKEYPTDRVREWRISRRPPSFLARIFPLRPYDTASASFYRIYEFAVLDDNIRFRNEIEYFCHRQWPVSPLPDPRDFDPERLAFLAALARIFVHLVQFSDRDGAPSRCTCVCHEFRGVARAAESMGKRHHSGHRTRVRWTGRFVSMHPKAIPELSSHLGEMGIIMKAPHYLFT</sequence>